<dbReference type="EMBL" id="LN887688">
    <property type="protein sequence ID" value="CUR42572.1"/>
    <property type="molecule type" value="Genomic_DNA"/>
</dbReference>
<feature type="transmembrane region" description="Helical" evidence="6">
    <location>
        <begin position="168"/>
        <end position="188"/>
    </location>
</feature>
<dbReference type="PANTHER" id="PTHR30250:SF11">
    <property type="entry name" value="O-ANTIGEN TRANSPORTER-RELATED"/>
    <property type="match status" value="1"/>
</dbReference>
<feature type="transmembrane region" description="Helical" evidence="6">
    <location>
        <begin position="431"/>
        <end position="448"/>
    </location>
</feature>
<reference evidence="8" key="1">
    <citation type="submission" date="2015-10" db="EMBL/GenBank/DDBJ databases">
        <authorList>
            <person name="Crossman L.C."/>
        </authorList>
    </citation>
    <scope>NUCLEOTIDE SEQUENCE [LARGE SCALE GENOMIC DNA]</scope>
    <source>
        <strain evidence="8">20-2</strain>
    </source>
</reference>
<feature type="transmembrane region" description="Helical" evidence="6">
    <location>
        <begin position="12"/>
        <end position="33"/>
    </location>
</feature>
<comment type="subcellular location">
    <subcellularLocation>
        <location evidence="1">Cell membrane</location>
        <topology evidence="1">Multi-pass membrane protein</topology>
    </subcellularLocation>
</comment>
<evidence type="ECO:0000256" key="5">
    <source>
        <dbReference type="ARBA" id="ARBA00023136"/>
    </source>
</evidence>
<name>A0A0U5D900_LIMRT</name>
<organism evidence="7 8">
    <name type="scientific">Limosilactobacillus reuteri</name>
    <name type="common">Lactobacillus reuteri</name>
    <dbReference type="NCBI Taxonomy" id="1598"/>
    <lineage>
        <taxon>Bacteria</taxon>
        <taxon>Bacillati</taxon>
        <taxon>Bacillota</taxon>
        <taxon>Bacilli</taxon>
        <taxon>Lactobacillales</taxon>
        <taxon>Lactobacillaceae</taxon>
        <taxon>Limosilactobacillus</taxon>
    </lineage>
</organism>
<feature type="transmembrane region" description="Helical" evidence="6">
    <location>
        <begin position="85"/>
        <end position="103"/>
    </location>
</feature>
<feature type="transmembrane region" description="Helical" evidence="6">
    <location>
        <begin position="315"/>
        <end position="332"/>
    </location>
</feature>
<evidence type="ECO:0000256" key="6">
    <source>
        <dbReference type="SAM" id="Phobius"/>
    </source>
</evidence>
<protein>
    <submittedName>
        <fullName evidence="7">Membrane protein involved in the export of O-antigen, teichoic acid lipoteichoic acids</fullName>
    </submittedName>
</protein>
<accession>A0A0U5D900</accession>
<dbReference type="Proteomes" id="UP000235484">
    <property type="component" value="Unassembled WGS sequence"/>
</dbReference>
<feature type="transmembrane region" description="Helical" evidence="6">
    <location>
        <begin position="281"/>
        <end position="303"/>
    </location>
</feature>
<keyword evidence="3 6" id="KW-0812">Transmembrane</keyword>
<dbReference type="InterPro" id="IPR050833">
    <property type="entry name" value="Poly_Biosynth_Transport"/>
</dbReference>
<feature type="transmembrane region" description="Helical" evidence="6">
    <location>
        <begin position="408"/>
        <end position="425"/>
    </location>
</feature>
<feature type="transmembrane region" description="Helical" evidence="6">
    <location>
        <begin position="39"/>
        <end position="64"/>
    </location>
</feature>
<dbReference type="GO" id="GO:0005886">
    <property type="term" value="C:plasma membrane"/>
    <property type="evidence" value="ECO:0007669"/>
    <property type="project" value="UniProtKB-SubCell"/>
</dbReference>
<feature type="transmembrane region" description="Helical" evidence="6">
    <location>
        <begin position="352"/>
        <end position="375"/>
    </location>
</feature>
<keyword evidence="5 6" id="KW-0472">Membrane</keyword>
<evidence type="ECO:0000256" key="2">
    <source>
        <dbReference type="ARBA" id="ARBA00022475"/>
    </source>
</evidence>
<feature type="transmembrane region" description="Helical" evidence="6">
    <location>
        <begin position="209"/>
        <end position="235"/>
    </location>
</feature>
<evidence type="ECO:0000313" key="7">
    <source>
        <dbReference type="EMBL" id="CUR42572.1"/>
    </source>
</evidence>
<evidence type="ECO:0000313" key="8">
    <source>
        <dbReference type="Proteomes" id="UP000235484"/>
    </source>
</evidence>
<keyword evidence="2" id="KW-1003">Cell membrane</keyword>
<dbReference type="PANTHER" id="PTHR30250">
    <property type="entry name" value="PST FAMILY PREDICTED COLANIC ACID TRANSPORTER"/>
    <property type="match status" value="1"/>
</dbReference>
<feature type="transmembrane region" description="Helical" evidence="6">
    <location>
        <begin position="141"/>
        <end position="162"/>
    </location>
</feature>
<keyword evidence="4 6" id="KW-1133">Transmembrane helix</keyword>
<sequence>MIRLLKNFSYTILSNLGNALVSMLVVFIIPKIISPHDYGMFQIFLFYFSYAGLIQFGWLDGIYLRYGGAYYSNLDKSMVRGQFQLYSTVQTIICLVVELYALFFMNGPFVLLTSLVVIGVLATNEKTFFQFILQLTNRISEFSISAILSALIYALLVILFLISNLHNYYLFIWANIIGQICALVYGIYTCRDIFLKNVKPKYSFNEVKFNVIAGIKLSLSSIAGMLILGIVRLGVQMKWSVATFGKVSLVLSICNLLMLFINAASLVLFPILKRINNKDMLSIYQCINLVFMPFLYILLFIYYPVALLINLWLPQYHSILIFMAILFPLGLYQGKFEVLSNTFYKVWRMESLLLLINIISLIISMVFTLIFTLLFKNLNLLILSIIFTLAIRSFLSDIILYDKKSINIFSSFFKETVMVFIFILTNNFLQWYVALGINFCFFIVIWITDRKRIKNAFNVLKNIDYESIE</sequence>
<evidence type="ECO:0000256" key="4">
    <source>
        <dbReference type="ARBA" id="ARBA00022989"/>
    </source>
</evidence>
<dbReference type="RefSeq" id="WP_102817028.1">
    <property type="nucleotide sequence ID" value="NZ_LN887688.1"/>
</dbReference>
<evidence type="ECO:0000256" key="1">
    <source>
        <dbReference type="ARBA" id="ARBA00004651"/>
    </source>
</evidence>
<feature type="transmembrane region" description="Helical" evidence="6">
    <location>
        <begin position="247"/>
        <end position="269"/>
    </location>
</feature>
<proteinExistence type="predicted"/>
<feature type="transmembrane region" description="Helical" evidence="6">
    <location>
        <begin position="109"/>
        <end position="129"/>
    </location>
</feature>
<gene>
    <name evidence="7" type="ORF">LRLP16767_LR202_02203</name>
</gene>
<dbReference type="AlphaFoldDB" id="A0A0U5D900"/>
<evidence type="ECO:0000256" key="3">
    <source>
        <dbReference type="ARBA" id="ARBA00022692"/>
    </source>
</evidence>
<feature type="transmembrane region" description="Helical" evidence="6">
    <location>
        <begin position="381"/>
        <end position="401"/>
    </location>
</feature>